<dbReference type="Pfam" id="PF05135">
    <property type="entry name" value="Phage_connect_1"/>
    <property type="match status" value="1"/>
</dbReference>
<gene>
    <name evidence="1" type="ORF">CLTHE_14760</name>
</gene>
<dbReference type="NCBIfam" id="TIGR01560">
    <property type="entry name" value="put_DNA_pack"/>
    <property type="match status" value="1"/>
</dbReference>
<sequence length="93" mass="11150">MNNILEDLKLKLNITWEDQDELLNHIINSSKEYLNYIAGRSIDYTMPFNKSILLECCRYDYNNARELFEINFNRELIALQIKNLVTEVNYDIK</sequence>
<dbReference type="AlphaFoldDB" id="A0A1V4SV87"/>
<name>A0A1V4SV87_9CLOT</name>
<dbReference type="EMBL" id="LTAY01000037">
    <property type="protein sequence ID" value="OPX47905.1"/>
    <property type="molecule type" value="Genomic_DNA"/>
</dbReference>
<evidence type="ECO:0000313" key="2">
    <source>
        <dbReference type="Proteomes" id="UP000191448"/>
    </source>
</evidence>
<protein>
    <recommendedName>
        <fullName evidence="3">Phage gp6-like head-tail connector protein</fullName>
    </recommendedName>
</protein>
<dbReference type="InterPro" id="IPR006450">
    <property type="entry name" value="Phage_HK97_gp6-like"/>
</dbReference>
<evidence type="ECO:0000313" key="1">
    <source>
        <dbReference type="EMBL" id="OPX47905.1"/>
    </source>
</evidence>
<dbReference type="Proteomes" id="UP000191448">
    <property type="component" value="Unassembled WGS sequence"/>
</dbReference>
<proteinExistence type="predicted"/>
<evidence type="ECO:0008006" key="3">
    <source>
        <dbReference type="Google" id="ProtNLM"/>
    </source>
</evidence>
<dbReference type="RefSeq" id="WP_207748065.1">
    <property type="nucleotide sequence ID" value="NZ_LTAY01000037.1"/>
</dbReference>
<reference evidence="1 2" key="1">
    <citation type="submission" date="2016-02" db="EMBL/GenBank/DDBJ databases">
        <title>Genome sequence of Clostridium thermobutyricum DSM 4928.</title>
        <authorList>
            <person name="Poehlein A."/>
            <person name="Daniel R."/>
        </authorList>
    </citation>
    <scope>NUCLEOTIDE SEQUENCE [LARGE SCALE GENOMIC DNA]</scope>
    <source>
        <strain evidence="1 2">DSM 4928</strain>
    </source>
</reference>
<accession>A0A1V4SV87</accession>
<organism evidence="1 2">
    <name type="scientific">Clostridium thermobutyricum DSM 4928</name>
    <dbReference type="NCBI Taxonomy" id="1121339"/>
    <lineage>
        <taxon>Bacteria</taxon>
        <taxon>Bacillati</taxon>
        <taxon>Bacillota</taxon>
        <taxon>Clostridia</taxon>
        <taxon>Eubacteriales</taxon>
        <taxon>Clostridiaceae</taxon>
        <taxon>Clostridium</taxon>
    </lineage>
</organism>
<comment type="caution">
    <text evidence="1">The sequence shown here is derived from an EMBL/GenBank/DDBJ whole genome shotgun (WGS) entry which is preliminary data.</text>
</comment>
<dbReference type="InterPro" id="IPR021146">
    <property type="entry name" value="Phage_gp6-like_head-tail"/>
</dbReference>